<evidence type="ECO:0000313" key="3">
    <source>
        <dbReference type="Proteomes" id="UP001566331"/>
    </source>
</evidence>
<accession>A0ABV4HPD6</accession>
<evidence type="ECO:0000313" key="2">
    <source>
        <dbReference type="EMBL" id="MEZ0474601.1"/>
    </source>
</evidence>
<comment type="caution">
    <text evidence="2">The sequence shown here is derived from an EMBL/GenBank/DDBJ whole genome shotgun (WGS) entry which is preliminary data.</text>
</comment>
<organism evidence="2 3">
    <name type="scientific">Luteimonas salinilitoris</name>
    <dbReference type="NCBI Taxonomy" id="3237697"/>
    <lineage>
        <taxon>Bacteria</taxon>
        <taxon>Pseudomonadati</taxon>
        <taxon>Pseudomonadota</taxon>
        <taxon>Gammaproteobacteria</taxon>
        <taxon>Lysobacterales</taxon>
        <taxon>Lysobacteraceae</taxon>
        <taxon>Luteimonas</taxon>
    </lineage>
</organism>
<dbReference type="InterPro" id="IPR046648">
    <property type="entry name" value="DUF6760"/>
</dbReference>
<feature type="domain" description="DUF6760" evidence="1">
    <location>
        <begin position="5"/>
        <end position="50"/>
    </location>
</feature>
<gene>
    <name evidence="2" type="ORF">AB6713_08210</name>
</gene>
<dbReference type="EMBL" id="JBFWIC010000008">
    <property type="protein sequence ID" value="MEZ0474601.1"/>
    <property type="molecule type" value="Genomic_DNA"/>
</dbReference>
<sequence>MSYPSDRLFEEVAYLSRYLHWSYDEVMRLDHLERRRWVMQVAAVNGELNRACN</sequence>
<dbReference type="Proteomes" id="UP001566331">
    <property type="component" value="Unassembled WGS sequence"/>
</dbReference>
<protein>
    <submittedName>
        <fullName evidence="2">DUF6760 family protein</fullName>
    </submittedName>
</protein>
<name>A0ABV4HPD6_9GAMM</name>
<proteinExistence type="predicted"/>
<dbReference type="RefSeq" id="WP_370563922.1">
    <property type="nucleotide sequence ID" value="NZ_JBFWIB010000005.1"/>
</dbReference>
<dbReference type="Pfam" id="PF20546">
    <property type="entry name" value="DUF6760"/>
    <property type="match status" value="1"/>
</dbReference>
<keyword evidence="3" id="KW-1185">Reference proteome</keyword>
<evidence type="ECO:0000259" key="1">
    <source>
        <dbReference type="Pfam" id="PF20546"/>
    </source>
</evidence>
<reference evidence="2 3" key="1">
    <citation type="submission" date="2024-07" db="EMBL/GenBank/DDBJ databases">
        <title>Luteimonas salilacus sp. nov., isolated from the shore soil of Salt Lake in Tibet of China.</title>
        <authorList>
            <person name="Zhang X."/>
            <person name="Li A."/>
        </authorList>
    </citation>
    <scope>NUCLEOTIDE SEQUENCE [LARGE SCALE GENOMIC DNA]</scope>
    <source>
        <strain evidence="2 3">B3-2-R+30</strain>
    </source>
</reference>